<keyword evidence="4" id="KW-0812">Transmembrane</keyword>
<dbReference type="Gramene" id="PRQ56028">
    <property type="protein sequence ID" value="PRQ56028"/>
    <property type="gene ID" value="RchiOBHm_Chr1g0331251"/>
</dbReference>
<evidence type="ECO:0000256" key="3">
    <source>
        <dbReference type="ARBA" id="ARBA00022676"/>
    </source>
</evidence>
<evidence type="ECO:0000256" key="1">
    <source>
        <dbReference type="ARBA" id="ARBA00004323"/>
    </source>
</evidence>
<keyword evidence="3" id="KW-0328">Glycosyltransferase</keyword>
<dbReference type="STRING" id="74649.A0A2P6SBG7"/>
<keyword evidence="4" id="KW-0735">Signal-anchor</keyword>
<dbReference type="GO" id="GO:0000139">
    <property type="term" value="C:Golgi membrane"/>
    <property type="evidence" value="ECO:0007669"/>
    <property type="project" value="UniProtKB-SubCell"/>
</dbReference>
<dbReference type="AlphaFoldDB" id="A0A2P6SBG7"/>
<dbReference type="InterPro" id="IPR040911">
    <property type="entry name" value="Exostosin_GT47"/>
</dbReference>
<dbReference type="OMA" id="YSIFIHR"/>
<evidence type="ECO:0000256" key="5">
    <source>
        <dbReference type="ARBA" id="ARBA00023034"/>
    </source>
</evidence>
<reference evidence="7 8" key="1">
    <citation type="journal article" date="2018" name="Nat. Genet.">
        <title>The Rosa genome provides new insights in the design of modern roses.</title>
        <authorList>
            <person name="Bendahmane M."/>
        </authorList>
    </citation>
    <scope>NUCLEOTIDE SEQUENCE [LARGE SCALE GENOMIC DNA]</scope>
    <source>
        <strain evidence="8">cv. Old Blush</strain>
    </source>
</reference>
<dbReference type="Pfam" id="PF03016">
    <property type="entry name" value="Exostosin_GT47"/>
    <property type="match status" value="1"/>
</dbReference>
<feature type="domain" description="Exostosin GT47" evidence="6">
    <location>
        <begin position="46"/>
        <end position="94"/>
    </location>
</feature>
<comment type="subcellular location">
    <subcellularLocation>
        <location evidence="1">Golgi apparatus membrane</location>
        <topology evidence="1">Single-pass type II membrane protein</topology>
    </subcellularLocation>
</comment>
<name>A0A2P6SBG7_ROSCH</name>
<comment type="caution">
    <text evidence="7">The sequence shown here is derived from an EMBL/GenBank/DDBJ whole genome shotgun (WGS) entry which is preliminary data.</text>
</comment>
<dbReference type="GO" id="GO:0016757">
    <property type="term" value="F:glycosyltransferase activity"/>
    <property type="evidence" value="ECO:0007669"/>
    <property type="project" value="UniProtKB-KW"/>
</dbReference>
<dbReference type="PANTHER" id="PTHR11062:SF241">
    <property type="entry name" value="XYLOGLUCAN GALACTOSYLTRANSFERASE GT14-RELATED"/>
    <property type="match status" value="1"/>
</dbReference>
<proteinExistence type="inferred from homology"/>
<sequence>MLQGLTSKTRFGGKIIDQCLASSVCKLIDCSSGGIKCDNPASVMRVFQSSILAGCIPVFFHPGTAYLQYLWHLPKNHTKYSVFIPVRYVEDLKEGLIERTLVGISKEEELEMREEVIRLIPKLVYADPMSRLETEDAFDLSVKGILETI</sequence>
<evidence type="ECO:0000256" key="4">
    <source>
        <dbReference type="ARBA" id="ARBA00022968"/>
    </source>
</evidence>
<accession>A0A2P6SBG7</accession>
<keyword evidence="8" id="KW-1185">Reference proteome</keyword>
<keyword evidence="5" id="KW-0333">Golgi apparatus</keyword>
<evidence type="ECO:0000259" key="6">
    <source>
        <dbReference type="Pfam" id="PF03016"/>
    </source>
</evidence>
<gene>
    <name evidence="7" type="ORF">RchiOBHm_Chr1g0331251</name>
</gene>
<dbReference type="Proteomes" id="UP000238479">
    <property type="component" value="Chromosome 1"/>
</dbReference>
<keyword evidence="3" id="KW-0808">Transferase</keyword>
<organism evidence="7 8">
    <name type="scientific">Rosa chinensis</name>
    <name type="common">China rose</name>
    <dbReference type="NCBI Taxonomy" id="74649"/>
    <lineage>
        <taxon>Eukaryota</taxon>
        <taxon>Viridiplantae</taxon>
        <taxon>Streptophyta</taxon>
        <taxon>Embryophyta</taxon>
        <taxon>Tracheophyta</taxon>
        <taxon>Spermatophyta</taxon>
        <taxon>Magnoliopsida</taxon>
        <taxon>eudicotyledons</taxon>
        <taxon>Gunneridae</taxon>
        <taxon>Pentapetalae</taxon>
        <taxon>rosids</taxon>
        <taxon>fabids</taxon>
        <taxon>Rosales</taxon>
        <taxon>Rosaceae</taxon>
        <taxon>Rosoideae</taxon>
        <taxon>Rosoideae incertae sedis</taxon>
        <taxon>Rosa</taxon>
    </lineage>
</organism>
<dbReference type="InterPro" id="IPR004263">
    <property type="entry name" value="Exostosin"/>
</dbReference>
<dbReference type="PANTHER" id="PTHR11062">
    <property type="entry name" value="EXOSTOSIN HEPARAN SULFATE GLYCOSYLTRANSFERASE -RELATED"/>
    <property type="match status" value="1"/>
</dbReference>
<evidence type="ECO:0000256" key="2">
    <source>
        <dbReference type="ARBA" id="ARBA00010271"/>
    </source>
</evidence>
<comment type="similarity">
    <text evidence="2">Belongs to the glycosyltransferase 47 family.</text>
</comment>
<evidence type="ECO:0000313" key="7">
    <source>
        <dbReference type="EMBL" id="PRQ56028.1"/>
    </source>
</evidence>
<evidence type="ECO:0000313" key="8">
    <source>
        <dbReference type="Proteomes" id="UP000238479"/>
    </source>
</evidence>
<protein>
    <submittedName>
        <fullName evidence="7">Putative exostosin</fullName>
    </submittedName>
</protein>
<dbReference type="EMBL" id="PDCK01000039">
    <property type="protein sequence ID" value="PRQ56028.1"/>
    <property type="molecule type" value="Genomic_DNA"/>
</dbReference>